<keyword evidence="7" id="KW-0347">Helicase</keyword>
<dbReference type="GO" id="GO:0016887">
    <property type="term" value="F:ATP hydrolysis activity"/>
    <property type="evidence" value="ECO:0007669"/>
    <property type="project" value="RHEA"/>
</dbReference>
<name>A0A433CWA9_9FUNG</name>
<accession>A0A433CWA9</accession>
<evidence type="ECO:0000259" key="15">
    <source>
        <dbReference type="PROSITE" id="PS51194"/>
    </source>
</evidence>
<comment type="caution">
    <text evidence="17">The sequence shown here is derived from an EMBL/GenBank/DDBJ whole genome shotgun (WGS) entry which is preliminary data.</text>
</comment>
<evidence type="ECO:0000259" key="14">
    <source>
        <dbReference type="PROSITE" id="PS51192"/>
    </source>
</evidence>
<keyword evidence="5" id="KW-0547">Nucleotide-binding</keyword>
<dbReference type="EMBL" id="RBNI01012311">
    <property type="protein sequence ID" value="RUP42837.1"/>
    <property type="molecule type" value="Genomic_DNA"/>
</dbReference>
<evidence type="ECO:0000259" key="16">
    <source>
        <dbReference type="PROSITE" id="PS51195"/>
    </source>
</evidence>
<dbReference type="GO" id="GO:0005524">
    <property type="term" value="F:ATP binding"/>
    <property type="evidence" value="ECO:0007669"/>
    <property type="project" value="UniProtKB-KW"/>
</dbReference>
<evidence type="ECO:0000256" key="8">
    <source>
        <dbReference type="ARBA" id="ARBA00022840"/>
    </source>
</evidence>
<dbReference type="Proteomes" id="UP000268093">
    <property type="component" value="Unassembled WGS sequence"/>
</dbReference>
<evidence type="ECO:0000256" key="4">
    <source>
        <dbReference type="ARBA" id="ARBA00012552"/>
    </source>
</evidence>
<dbReference type="InterPro" id="IPR011545">
    <property type="entry name" value="DEAD/DEAH_box_helicase_dom"/>
</dbReference>
<dbReference type="Pfam" id="PF00270">
    <property type="entry name" value="DEAD"/>
    <property type="match status" value="1"/>
</dbReference>
<keyword evidence="9" id="KW-0694">RNA-binding</keyword>
<feature type="compositionally biased region" description="Basic and acidic residues" evidence="13">
    <location>
        <begin position="910"/>
        <end position="929"/>
    </location>
</feature>
<evidence type="ECO:0000313" key="18">
    <source>
        <dbReference type="Proteomes" id="UP000268093"/>
    </source>
</evidence>
<evidence type="ECO:0000256" key="1">
    <source>
        <dbReference type="ARBA" id="ARBA00003706"/>
    </source>
</evidence>
<dbReference type="InterPro" id="IPR014001">
    <property type="entry name" value="Helicase_ATP-bd"/>
</dbReference>
<keyword evidence="18" id="KW-1185">Reference proteome</keyword>
<dbReference type="InterPro" id="IPR014014">
    <property type="entry name" value="RNA_helicase_DEAD_Q_motif"/>
</dbReference>
<dbReference type="SUPFAM" id="SSF52540">
    <property type="entry name" value="P-loop containing nucleoside triphosphate hydrolases"/>
    <property type="match status" value="2"/>
</dbReference>
<dbReference type="GO" id="GO:0003723">
    <property type="term" value="F:RNA binding"/>
    <property type="evidence" value="ECO:0007669"/>
    <property type="project" value="UniProtKB-KW"/>
</dbReference>
<dbReference type="PROSITE" id="PS51192">
    <property type="entry name" value="HELICASE_ATP_BIND_1"/>
    <property type="match status" value="1"/>
</dbReference>
<evidence type="ECO:0000256" key="11">
    <source>
        <dbReference type="ARBA" id="ARBA00047984"/>
    </source>
</evidence>
<dbReference type="Pfam" id="PF00271">
    <property type="entry name" value="Helicase_C"/>
    <property type="match status" value="1"/>
</dbReference>
<feature type="region of interest" description="Disordered" evidence="13">
    <location>
        <begin position="859"/>
        <end position="982"/>
    </location>
</feature>
<dbReference type="SMART" id="SM00487">
    <property type="entry name" value="DEXDc"/>
    <property type="match status" value="1"/>
</dbReference>
<keyword evidence="6 17" id="KW-0378">Hydrolase</keyword>
<dbReference type="GO" id="GO:0003724">
    <property type="term" value="F:RNA helicase activity"/>
    <property type="evidence" value="ECO:0007669"/>
    <property type="project" value="UniProtKB-EC"/>
</dbReference>
<comment type="subcellular location">
    <subcellularLocation>
        <location evidence="2">Nucleus</location>
        <location evidence="2">Nucleolus</location>
    </subcellularLocation>
</comment>
<evidence type="ECO:0000256" key="10">
    <source>
        <dbReference type="ARBA" id="ARBA00023242"/>
    </source>
</evidence>
<keyword evidence="10" id="KW-0539">Nucleus</keyword>
<dbReference type="PANTHER" id="PTHR47959">
    <property type="entry name" value="ATP-DEPENDENT RNA HELICASE RHLE-RELATED"/>
    <property type="match status" value="1"/>
</dbReference>
<dbReference type="PROSITE" id="PS51195">
    <property type="entry name" value="Q_MOTIF"/>
    <property type="match status" value="1"/>
</dbReference>
<feature type="compositionally biased region" description="Basic residues" evidence="13">
    <location>
        <begin position="962"/>
        <end position="982"/>
    </location>
</feature>
<feature type="domain" description="DEAD-box RNA helicase Q" evidence="16">
    <location>
        <begin position="102"/>
        <end position="130"/>
    </location>
</feature>
<feature type="domain" description="Helicase ATP-binding" evidence="14">
    <location>
        <begin position="133"/>
        <end position="305"/>
    </location>
</feature>
<evidence type="ECO:0000256" key="6">
    <source>
        <dbReference type="ARBA" id="ARBA00022801"/>
    </source>
</evidence>
<feature type="compositionally biased region" description="Basic and acidic residues" evidence="13">
    <location>
        <begin position="940"/>
        <end position="961"/>
    </location>
</feature>
<dbReference type="GO" id="GO:0005730">
    <property type="term" value="C:nucleolus"/>
    <property type="evidence" value="ECO:0007669"/>
    <property type="project" value="UniProtKB-SubCell"/>
</dbReference>
<dbReference type="GO" id="GO:0005829">
    <property type="term" value="C:cytosol"/>
    <property type="evidence" value="ECO:0007669"/>
    <property type="project" value="TreeGrafter"/>
</dbReference>
<proteinExistence type="inferred from homology"/>
<reference evidence="17 18" key="1">
    <citation type="journal article" date="2018" name="New Phytol.">
        <title>Phylogenomics of Endogonaceae and evolution of mycorrhizas within Mucoromycota.</title>
        <authorList>
            <person name="Chang Y."/>
            <person name="Desiro A."/>
            <person name="Na H."/>
            <person name="Sandor L."/>
            <person name="Lipzen A."/>
            <person name="Clum A."/>
            <person name="Barry K."/>
            <person name="Grigoriev I.V."/>
            <person name="Martin F.M."/>
            <person name="Stajich J.E."/>
            <person name="Smith M.E."/>
            <person name="Bonito G."/>
            <person name="Spatafora J.W."/>
        </authorList>
    </citation>
    <scope>NUCLEOTIDE SEQUENCE [LARGE SCALE GENOMIC DNA]</scope>
    <source>
        <strain evidence="17 18">GMNB39</strain>
    </source>
</reference>
<evidence type="ECO:0000256" key="9">
    <source>
        <dbReference type="ARBA" id="ARBA00022884"/>
    </source>
</evidence>
<dbReference type="PROSITE" id="PS00039">
    <property type="entry name" value="DEAD_ATP_HELICASE"/>
    <property type="match status" value="1"/>
</dbReference>
<feature type="short sequence motif" description="Q motif" evidence="12">
    <location>
        <begin position="102"/>
        <end position="130"/>
    </location>
</feature>
<dbReference type="InterPro" id="IPR050079">
    <property type="entry name" value="DEAD_box_RNA_helicase"/>
</dbReference>
<dbReference type="Pfam" id="PF08147">
    <property type="entry name" value="DBP10CT"/>
    <property type="match status" value="1"/>
</dbReference>
<dbReference type="SMART" id="SM00490">
    <property type="entry name" value="HELICc"/>
    <property type="match status" value="1"/>
</dbReference>
<keyword evidence="8" id="KW-0067">ATP-binding</keyword>
<feature type="domain" description="Helicase C-terminal" evidence="15">
    <location>
        <begin position="366"/>
        <end position="508"/>
    </location>
</feature>
<evidence type="ECO:0000313" key="17">
    <source>
        <dbReference type="EMBL" id="RUP42837.1"/>
    </source>
</evidence>
<evidence type="ECO:0000256" key="2">
    <source>
        <dbReference type="ARBA" id="ARBA00004604"/>
    </source>
</evidence>
<dbReference type="PROSITE" id="PS51194">
    <property type="entry name" value="HELICASE_CTER"/>
    <property type="match status" value="1"/>
</dbReference>
<feature type="region of interest" description="Disordered" evidence="13">
    <location>
        <begin position="728"/>
        <end position="747"/>
    </location>
</feature>
<evidence type="ECO:0000256" key="7">
    <source>
        <dbReference type="ARBA" id="ARBA00022806"/>
    </source>
</evidence>
<sequence>MPNMSVKRKLRNQPDEDLSDFEEVPQVQNNSDDDDDGNDEDDEGNVDIFGSLMTTNLPKRVVKSKQAAETRIDFLADSEGDDDEDFIAHENQAAKRKKKKSGGFQSMGLSHPIFKAVLHKGFKVPTPIQRKTVPIIMQGLDVVAMARTGSGKTAAFLIPMLEKLKSHSAKVGARAIILSPSRELAMQTQKVTTELGKYTDLRSCILVGGDSLEDQFGMMASNPDILIATPGRLLHLIVEMDLELKTVEYVVFDEADRLFEMGFSVQLHEILSRLPSSRQTLLFSATLPKLLVDFAKAGLQVPTLVRLDVDTKISRDLEMAFFSVKQIEKEAALLYLLRSVIKVPFTTGVPATDLATKSKKSKSKSKIPADASIHQTIIFTSTKHHVEYISTLLSAAGYQVSYVYGSLDQTARIIQINNFRNGRTNILVVTDVAARGIDIPVLENVINYDFVDSSKVFIHRVGRTARAGRRGWAYSFVTLDELPYLLDLQLFLARPLLMGPTLGNRNPDYTTEVVLGTLPRDLMESDLEWVKQKLSNDLNIEGLQGVARNGYKLYTKSRPNAAQESYTRAKEVMQADGYSAVHPLFGEVFFFCLLGQERFSQSILIRWPFLLSNVDPCISFIKTFLDAIPTADLLNTSDEKERVDLVTSISKFRPQETIFEVGQRGARKASAAFLVMKQRRQTADKVIEMRKASKKSSFNAVGEDGEPIEREDLGEDVGEKEIEAAFNTKKRKRDDADKTAHPAKKKKSNNFRDEAFYMSHYQADANTEKGYSMSTSGSFIEQASTATVDMQGDERDTMRQKQNILRWDARKKKFVRGTGIGADNKKLITTESGTKISASFKSGRYTDWTHKSKLILPRTGEQELASSKTHAGAKRYRHQQQKEAKPLDPLAHDYERKAKRRQMGDENGEEAGKGGAGEDRGKRQKDGRVKGKRTVGGRGTKSELKNVDQIRKERKMKENRKAKNARSTKKKGKGRGGRNTRR</sequence>
<dbReference type="PANTHER" id="PTHR47959:SF8">
    <property type="entry name" value="RNA HELICASE"/>
    <property type="match status" value="1"/>
</dbReference>
<dbReference type="InterPro" id="IPR027417">
    <property type="entry name" value="P-loop_NTPase"/>
</dbReference>
<dbReference type="InterPro" id="IPR033517">
    <property type="entry name" value="DDX54/DBP10_DEAD-box_helicase"/>
</dbReference>
<evidence type="ECO:0000256" key="12">
    <source>
        <dbReference type="PROSITE-ProRule" id="PRU00552"/>
    </source>
</evidence>
<evidence type="ECO:0000256" key="5">
    <source>
        <dbReference type="ARBA" id="ARBA00022741"/>
    </source>
</evidence>
<dbReference type="CDD" id="cd18787">
    <property type="entry name" value="SF2_C_DEAD"/>
    <property type="match status" value="1"/>
</dbReference>
<evidence type="ECO:0000256" key="13">
    <source>
        <dbReference type="SAM" id="MobiDB-lite"/>
    </source>
</evidence>
<dbReference type="AlphaFoldDB" id="A0A433CWA9"/>
<evidence type="ECO:0000256" key="3">
    <source>
        <dbReference type="ARBA" id="ARBA00010379"/>
    </source>
</evidence>
<protein>
    <recommendedName>
        <fullName evidence="4">RNA helicase</fullName>
        <ecNumber evidence="4">3.6.4.13</ecNumber>
    </recommendedName>
</protein>
<feature type="compositionally biased region" description="Acidic residues" evidence="13">
    <location>
        <begin position="31"/>
        <end position="45"/>
    </location>
</feature>
<dbReference type="EC" id="3.6.4.13" evidence="4"/>
<dbReference type="InterPro" id="IPR000629">
    <property type="entry name" value="RNA-helicase_DEAD-box_CS"/>
</dbReference>
<dbReference type="SMART" id="SM01123">
    <property type="entry name" value="DBP10CT"/>
    <property type="match status" value="1"/>
</dbReference>
<feature type="region of interest" description="Disordered" evidence="13">
    <location>
        <begin position="1"/>
        <end position="50"/>
    </location>
</feature>
<dbReference type="FunFam" id="3.40.50.300:FF:000865">
    <property type="entry name" value="ATP-dependent RNA helicase DDX54"/>
    <property type="match status" value="1"/>
</dbReference>
<comment type="similarity">
    <text evidence="3">Belongs to the DEAD box helicase family. DDX54/DBP10 subfamily.</text>
</comment>
<gene>
    <name evidence="17" type="ORF">BC936DRAFT_138006</name>
</gene>
<feature type="compositionally biased region" description="Basic residues" evidence="13">
    <location>
        <begin position="1"/>
        <end position="11"/>
    </location>
</feature>
<dbReference type="OrthoDB" id="1191041at2759"/>
<dbReference type="InterPro" id="IPR001650">
    <property type="entry name" value="Helicase_C-like"/>
</dbReference>
<feature type="compositionally biased region" description="Basic and acidic residues" evidence="13">
    <location>
        <begin position="880"/>
        <end position="896"/>
    </location>
</feature>
<comment type="function">
    <text evidence="1">ATP-binding RNA helicase involved in the biogenesis of 60S ribosomal subunits and is required for the normal formation of 25S and 5.8S rRNAs.</text>
</comment>
<comment type="catalytic activity">
    <reaction evidence="11">
        <text>ATP + H2O = ADP + phosphate + H(+)</text>
        <dbReference type="Rhea" id="RHEA:13065"/>
        <dbReference type="ChEBI" id="CHEBI:15377"/>
        <dbReference type="ChEBI" id="CHEBI:15378"/>
        <dbReference type="ChEBI" id="CHEBI:30616"/>
        <dbReference type="ChEBI" id="CHEBI:43474"/>
        <dbReference type="ChEBI" id="CHEBI:456216"/>
        <dbReference type="EC" id="3.6.4.13"/>
    </reaction>
</comment>
<organism evidence="17 18">
    <name type="scientific">Jimgerdemannia flammicorona</name>
    <dbReference type="NCBI Taxonomy" id="994334"/>
    <lineage>
        <taxon>Eukaryota</taxon>
        <taxon>Fungi</taxon>
        <taxon>Fungi incertae sedis</taxon>
        <taxon>Mucoromycota</taxon>
        <taxon>Mucoromycotina</taxon>
        <taxon>Endogonomycetes</taxon>
        <taxon>Endogonales</taxon>
        <taxon>Endogonaceae</taxon>
        <taxon>Jimgerdemannia</taxon>
    </lineage>
</organism>
<dbReference type="Gene3D" id="3.40.50.300">
    <property type="entry name" value="P-loop containing nucleotide triphosphate hydrolases"/>
    <property type="match status" value="2"/>
</dbReference>
<dbReference type="InterPro" id="IPR012541">
    <property type="entry name" value="DBP10_C"/>
</dbReference>
<dbReference type="CDD" id="cd17959">
    <property type="entry name" value="DEADc_DDX54"/>
    <property type="match status" value="1"/>
</dbReference>